<keyword evidence="3" id="KW-0444">Lipid biosynthesis</keyword>
<keyword evidence="5" id="KW-0276">Fatty acid metabolism</keyword>
<keyword evidence="10" id="KW-0275">Fatty acid biosynthesis</keyword>
<dbReference type="PANTHER" id="PTHR11351:SF31">
    <property type="entry name" value="DESATURASE 1, ISOFORM A-RELATED"/>
    <property type="match status" value="1"/>
</dbReference>
<proteinExistence type="inferred from homology"/>
<keyword evidence="4 11" id="KW-0812">Transmembrane</keyword>
<evidence type="ECO:0000256" key="7">
    <source>
        <dbReference type="ARBA" id="ARBA00023002"/>
    </source>
</evidence>
<keyword evidence="9 11" id="KW-0472">Membrane</keyword>
<evidence type="ECO:0000256" key="5">
    <source>
        <dbReference type="ARBA" id="ARBA00022832"/>
    </source>
</evidence>
<dbReference type="Proteomes" id="UP000680805">
    <property type="component" value="Chromosome"/>
</dbReference>
<evidence type="ECO:0000256" key="8">
    <source>
        <dbReference type="ARBA" id="ARBA00023098"/>
    </source>
</evidence>
<feature type="transmembrane region" description="Helical" evidence="11">
    <location>
        <begin position="227"/>
        <end position="249"/>
    </location>
</feature>
<dbReference type="PANTHER" id="PTHR11351">
    <property type="entry name" value="ACYL-COA DESATURASE"/>
    <property type="match status" value="1"/>
</dbReference>
<dbReference type="EMBL" id="CP076135">
    <property type="protein sequence ID" value="QWG17649.1"/>
    <property type="molecule type" value="Genomic_DNA"/>
</dbReference>
<reference evidence="12" key="1">
    <citation type="submission" date="2021-06" db="EMBL/GenBank/DDBJ databases">
        <title>Bradyrhizobium sp. S2-11-2 Genome sequencing.</title>
        <authorList>
            <person name="Jin L."/>
        </authorList>
    </citation>
    <scope>NUCLEOTIDE SEQUENCE</scope>
    <source>
        <strain evidence="12">S2-11-2</strain>
    </source>
</reference>
<dbReference type="KEGG" id="bsei:KMZ68_22225"/>
<gene>
    <name evidence="12" type="ORF">KMZ68_22225</name>
</gene>
<keyword evidence="6 11" id="KW-1133">Transmembrane helix</keyword>
<feature type="transmembrane region" description="Helical" evidence="11">
    <location>
        <begin position="193"/>
        <end position="215"/>
    </location>
</feature>
<dbReference type="AlphaFoldDB" id="A0A975NNE8"/>
<evidence type="ECO:0000256" key="2">
    <source>
        <dbReference type="ARBA" id="ARBA00008749"/>
    </source>
</evidence>
<keyword evidence="8" id="KW-0443">Lipid metabolism</keyword>
<organism evidence="12 13">
    <name type="scientific">Bradyrhizobium sediminis</name>
    <dbReference type="NCBI Taxonomy" id="2840469"/>
    <lineage>
        <taxon>Bacteria</taxon>
        <taxon>Pseudomonadati</taxon>
        <taxon>Pseudomonadota</taxon>
        <taxon>Alphaproteobacteria</taxon>
        <taxon>Hyphomicrobiales</taxon>
        <taxon>Nitrobacteraceae</taxon>
        <taxon>Bradyrhizobium</taxon>
    </lineage>
</organism>
<feature type="transmembrane region" description="Helical" evidence="11">
    <location>
        <begin position="74"/>
        <end position="96"/>
    </location>
</feature>
<dbReference type="CDD" id="cd03505">
    <property type="entry name" value="Delta9-FADS-like"/>
    <property type="match status" value="1"/>
</dbReference>
<keyword evidence="7" id="KW-0560">Oxidoreductase</keyword>
<comment type="similarity">
    <text evidence="2">Belongs to the fatty acid desaturase type 2 family.</text>
</comment>
<evidence type="ECO:0000256" key="11">
    <source>
        <dbReference type="SAM" id="Phobius"/>
    </source>
</evidence>
<dbReference type="GO" id="GO:0016020">
    <property type="term" value="C:membrane"/>
    <property type="evidence" value="ECO:0007669"/>
    <property type="project" value="UniProtKB-SubCell"/>
</dbReference>
<evidence type="ECO:0000256" key="9">
    <source>
        <dbReference type="ARBA" id="ARBA00023136"/>
    </source>
</evidence>
<name>A0A975NNE8_9BRAD</name>
<evidence type="ECO:0000256" key="6">
    <source>
        <dbReference type="ARBA" id="ARBA00022989"/>
    </source>
</evidence>
<evidence type="ECO:0000256" key="3">
    <source>
        <dbReference type="ARBA" id="ARBA00022516"/>
    </source>
</evidence>
<protein>
    <submittedName>
        <fullName evidence="12">Acyl-CoA desaturase</fullName>
    </submittedName>
</protein>
<evidence type="ECO:0000313" key="12">
    <source>
        <dbReference type="EMBL" id="QWG17649.1"/>
    </source>
</evidence>
<dbReference type="GO" id="GO:0016717">
    <property type="term" value="F:oxidoreductase activity, acting on paired donors, with oxidation of a pair of donors resulting in the reduction of molecular oxygen to two molecules of water"/>
    <property type="evidence" value="ECO:0007669"/>
    <property type="project" value="InterPro"/>
</dbReference>
<dbReference type="RefSeq" id="WP_215613284.1">
    <property type="nucleotide sequence ID" value="NZ_CP076135.1"/>
</dbReference>
<evidence type="ECO:0000256" key="4">
    <source>
        <dbReference type="ARBA" id="ARBA00022692"/>
    </source>
</evidence>
<sequence>MTSASRPTTKTAVLAAAADISPVAAGPVAARPRLALPAGVLPFQLNWPYIIVISAYHGAALLAFMPGYFSWSGFLVAILGTHLCGLFGINLCYHRLLTHRGLKCPKWLEHSMVVVAMSCLQETPARWVAIHRRHHQFSDEQPDPHSPLAGFFWAHIGWILVHQPELARLGIYERYAKDILRDRFYVALERHGWLVWINLIQMPLFFGAGFAAAWLSGETTAAAMQTGLSIMMFGVFVRTVLVWHITWAVNSVTHLWGYRSYETDEDSRNNIVVGLISNGEGWHNNHHADPRSARHGLRWWEMDNTWLTIRFLAWIGLATEVVAPSAHLAGRRTGARLITRGSNGVPAE</sequence>
<dbReference type="InterPro" id="IPR015876">
    <property type="entry name" value="Acyl-CoA_DS"/>
</dbReference>
<evidence type="ECO:0000256" key="1">
    <source>
        <dbReference type="ARBA" id="ARBA00004141"/>
    </source>
</evidence>
<evidence type="ECO:0000313" key="13">
    <source>
        <dbReference type="Proteomes" id="UP000680805"/>
    </source>
</evidence>
<accession>A0A975NNE8</accession>
<dbReference type="GO" id="GO:0006633">
    <property type="term" value="P:fatty acid biosynthetic process"/>
    <property type="evidence" value="ECO:0007669"/>
    <property type="project" value="UniProtKB-KW"/>
</dbReference>
<evidence type="ECO:0000256" key="10">
    <source>
        <dbReference type="ARBA" id="ARBA00023160"/>
    </source>
</evidence>
<comment type="subcellular location">
    <subcellularLocation>
        <location evidence="1">Membrane</location>
        <topology evidence="1">Multi-pass membrane protein</topology>
    </subcellularLocation>
</comment>